<keyword evidence="4" id="KW-0862">Zinc</keyword>
<evidence type="ECO:0000259" key="8">
    <source>
        <dbReference type="PROSITE" id="PS50016"/>
    </source>
</evidence>
<dbReference type="GO" id="GO:0008270">
    <property type="term" value="F:zinc ion binding"/>
    <property type="evidence" value="ECO:0007669"/>
    <property type="project" value="UniProtKB-KW"/>
</dbReference>
<dbReference type="Pfam" id="PF22970">
    <property type="entry name" value="DUF7028"/>
    <property type="match status" value="3"/>
</dbReference>
<dbReference type="GO" id="GO:0005634">
    <property type="term" value="C:nucleus"/>
    <property type="evidence" value="ECO:0007669"/>
    <property type="project" value="UniProtKB-SubCell"/>
</dbReference>
<dbReference type="InterPro" id="IPR056511">
    <property type="entry name" value="IDM1_C"/>
</dbReference>
<dbReference type="InterPro" id="IPR001965">
    <property type="entry name" value="Znf_PHD"/>
</dbReference>
<dbReference type="SMART" id="SM00249">
    <property type="entry name" value="PHD"/>
    <property type="match status" value="2"/>
</dbReference>
<dbReference type="Pfam" id="PF23209">
    <property type="entry name" value="IDM1_C"/>
    <property type="match status" value="1"/>
</dbReference>
<feature type="domain" description="N-acetyltransferase" evidence="9">
    <location>
        <begin position="1143"/>
        <end position="1304"/>
    </location>
</feature>
<organism evidence="10 11">
    <name type="scientific">Acacia crassicarpa</name>
    <name type="common">northern wattle</name>
    <dbReference type="NCBI Taxonomy" id="499986"/>
    <lineage>
        <taxon>Eukaryota</taxon>
        <taxon>Viridiplantae</taxon>
        <taxon>Streptophyta</taxon>
        <taxon>Embryophyta</taxon>
        <taxon>Tracheophyta</taxon>
        <taxon>Spermatophyta</taxon>
        <taxon>Magnoliopsida</taxon>
        <taxon>eudicotyledons</taxon>
        <taxon>Gunneridae</taxon>
        <taxon>Pentapetalae</taxon>
        <taxon>rosids</taxon>
        <taxon>fabids</taxon>
        <taxon>Fabales</taxon>
        <taxon>Fabaceae</taxon>
        <taxon>Caesalpinioideae</taxon>
        <taxon>mimosoid clade</taxon>
        <taxon>Acacieae</taxon>
        <taxon>Acacia</taxon>
    </lineage>
</organism>
<proteinExistence type="predicted"/>
<dbReference type="PROSITE" id="PS51186">
    <property type="entry name" value="GNAT"/>
    <property type="match status" value="1"/>
</dbReference>
<evidence type="ECO:0000256" key="3">
    <source>
        <dbReference type="ARBA" id="ARBA00022771"/>
    </source>
</evidence>
<feature type="region of interest" description="Disordered" evidence="7">
    <location>
        <begin position="1386"/>
        <end position="1430"/>
    </location>
</feature>
<accession>A0AAE1JU57</accession>
<dbReference type="InterPro" id="IPR000182">
    <property type="entry name" value="GNAT_dom"/>
</dbReference>
<dbReference type="Pfam" id="PF16135">
    <property type="entry name" value="TDBD"/>
    <property type="match status" value="1"/>
</dbReference>
<dbReference type="PANTHER" id="PTHR46309:SF12">
    <property type="entry name" value="GB|AAC80581.1"/>
    <property type="match status" value="1"/>
</dbReference>
<evidence type="ECO:0000256" key="2">
    <source>
        <dbReference type="ARBA" id="ARBA00022723"/>
    </source>
</evidence>
<feature type="domain" description="PHD-type" evidence="8">
    <location>
        <begin position="1005"/>
        <end position="1050"/>
    </location>
</feature>
<dbReference type="SMART" id="SM00743">
    <property type="entry name" value="Agenet"/>
    <property type="match status" value="2"/>
</dbReference>
<dbReference type="GO" id="GO:0006357">
    <property type="term" value="P:regulation of transcription by RNA polymerase II"/>
    <property type="evidence" value="ECO:0007669"/>
    <property type="project" value="TreeGrafter"/>
</dbReference>
<dbReference type="InterPro" id="IPR014002">
    <property type="entry name" value="Agenet_dom_plant"/>
</dbReference>
<dbReference type="PANTHER" id="PTHR46309">
    <property type="entry name" value="PHD FINGER PROTEIN 12"/>
    <property type="match status" value="1"/>
</dbReference>
<evidence type="ECO:0000256" key="1">
    <source>
        <dbReference type="ARBA" id="ARBA00004123"/>
    </source>
</evidence>
<comment type="caution">
    <text evidence="10">The sequence shown here is derived from an EMBL/GenBank/DDBJ whole genome shotgun (WGS) entry which is preliminary data.</text>
</comment>
<evidence type="ECO:0000256" key="4">
    <source>
        <dbReference type="ARBA" id="ARBA00022833"/>
    </source>
</evidence>
<evidence type="ECO:0000259" key="9">
    <source>
        <dbReference type="PROSITE" id="PS51186"/>
    </source>
</evidence>
<evidence type="ECO:0000256" key="5">
    <source>
        <dbReference type="ARBA" id="ARBA00023242"/>
    </source>
</evidence>
<dbReference type="PROSITE" id="PS50016">
    <property type="entry name" value="ZF_PHD_2"/>
    <property type="match status" value="1"/>
</dbReference>
<evidence type="ECO:0000256" key="7">
    <source>
        <dbReference type="SAM" id="MobiDB-lite"/>
    </source>
</evidence>
<name>A0AAE1JU57_9FABA</name>
<dbReference type="SUPFAM" id="SSF57903">
    <property type="entry name" value="FYVE/PHD zinc finger"/>
    <property type="match status" value="1"/>
</dbReference>
<evidence type="ECO:0000313" key="10">
    <source>
        <dbReference type="EMBL" id="KAK4275146.1"/>
    </source>
</evidence>
<dbReference type="InterPro" id="IPR016181">
    <property type="entry name" value="Acyl_CoA_acyltransferase"/>
</dbReference>
<dbReference type="Gene3D" id="3.40.630.30">
    <property type="match status" value="1"/>
</dbReference>
<keyword evidence="11" id="KW-1185">Reference proteome</keyword>
<dbReference type="InterPro" id="IPR042163">
    <property type="entry name" value="PHF12"/>
</dbReference>
<keyword evidence="2" id="KW-0479">Metal-binding</keyword>
<evidence type="ECO:0000256" key="6">
    <source>
        <dbReference type="PROSITE-ProRule" id="PRU00146"/>
    </source>
</evidence>
<dbReference type="SUPFAM" id="SSF55729">
    <property type="entry name" value="Acyl-CoA N-acyltransferases (Nat)"/>
    <property type="match status" value="1"/>
</dbReference>
<protein>
    <submittedName>
        <fullName evidence="10">Uncharacterized protein</fullName>
    </submittedName>
</protein>
<dbReference type="InterPro" id="IPR019787">
    <property type="entry name" value="Znf_PHD-finger"/>
</dbReference>
<dbReference type="CDD" id="cd20405">
    <property type="entry name" value="Tudor_Agenet_AtDUF_rpt1_3"/>
    <property type="match status" value="1"/>
</dbReference>
<dbReference type="EMBL" id="JAWXYG010000004">
    <property type="protein sequence ID" value="KAK4275146.1"/>
    <property type="molecule type" value="Genomic_DNA"/>
</dbReference>
<dbReference type="Pfam" id="PF05641">
    <property type="entry name" value="Agenet"/>
    <property type="match status" value="1"/>
</dbReference>
<dbReference type="Proteomes" id="UP001293593">
    <property type="component" value="Unassembled WGS sequence"/>
</dbReference>
<feature type="compositionally biased region" description="Basic and acidic residues" evidence="7">
    <location>
        <begin position="1402"/>
        <end position="1411"/>
    </location>
</feature>
<dbReference type="GO" id="GO:0003714">
    <property type="term" value="F:transcription corepressor activity"/>
    <property type="evidence" value="ECO:0007669"/>
    <property type="project" value="InterPro"/>
</dbReference>
<dbReference type="CDD" id="cd04301">
    <property type="entry name" value="NAT_SF"/>
    <property type="match status" value="1"/>
</dbReference>
<keyword evidence="3 6" id="KW-0863">Zinc-finger</keyword>
<dbReference type="InterPro" id="IPR032308">
    <property type="entry name" value="TDBD"/>
</dbReference>
<dbReference type="InterPro" id="IPR054292">
    <property type="entry name" value="DUF7028"/>
</dbReference>
<sequence length="1430" mass="162011">MAVEELESPLCRKRKRGYGRIKFIVNDRVEVRSTEDGFLGSWHPGTVIQCGKQKRHVRYDNILDEDGSTFLVDIVDVPDILDGESSTIYNERGHIRPAPPLKQFSNWDLPFGLCVDVNYEEAWWEGIIFDHNDGMKERSIFFPDLGDEMKVQIDHIRITHDWSEVTEEWERRGMWVFLELVEEVEQNSYVAVSVKQIWYDVRAKENFNKIKDWTCNVKELWRDLVLEVINDYFLLTMGEILKAIDLSKDDRLMEAPGRESGEPTADIHLNLERSSDKFPSVSNSDDRLTSKSNIPYDAVPNNAFVNCITLAENHLGKGDTSNFLDADQNSGNIIHIQEKYDLETLGERVSNTTAVADLHMSFPENEGLVQPESILPDIPEGISGQDCGTSGEVNYGAGSYKSNRQGGLSIRKRSTEWKPLILSEVELCPDSVHQYALASGRKIREQLKTDARKHIAYLGWKIEWKQHPNGYQPRQFRYTSPAIEGKKVVYMTLREVCQHIEKDTNMDSLLAKEDQRRTCSIDSNDSHPEILPLPDAEDIVERDYYPEAVLRYYLLPLESGHADVKRIVVPKARKHLLAEGWTFENPTIKGRGVIYISPQNQRFGSLRTACRKYIEEYLPKWISTGVIPLDVSRINEENTGLVDSDELSCCVSRLLQNEPELYNVNGAPASRLIGQCKPKRSKKLKSQDNQREMYSTSDSDISLPAILPPHSVEDVIEPEFCPEAVLRYYLYSLEKIPGDVKKCMILKARKHLLAEEWNLEYPTIKGRGMIYMSPQNVRFGSLRVACEAHIKECLPKWISSGMMPVDGLDINEEKMSQVDSDELASYVSQLLQKEPELSYLNEVPESRSTGHCKLKPSRNLKSRPPKIQKKRLPIRLQRSSKRVQKVCAPCSSNQKAQNVLSWLIDSNVLLPRSKVHYQARVIGRPMAEGRITRDGIKCSCCQKLYSIGGFGGHATGQRNCRSAAANILLENGKSLLDFQRQIMNEHRTRGTTKTPSRSGYLDENDGICSACQYGGELILCDNCPSSFHQSCMGLEDIPEGDWFCPACCCGICHQSKPEGSDDETLLTCSQCEHKYHAKCLGKSSVSMSGRCLKNWFCGKSCEKIHAGLHKLLGEPIAVGVHNLNWTLLKCADYETCDVGNGRNDLEVESYSKLNVALSVMHECFEPLKESYSGRDVVEDVIFSRRSKLHRLNFQGFYTVLLERNEEVVTVATVRIYGDKVAELPLVGTRFQYRRLGMCRILMDELEKRLMQLGVERIVLPAVPSVVDTWVNSFGFSKMTNSERSQFLDCTFLDFQDTVMCQKLLTKNRPALVLPTESHTKPPEVLPVSGGTGFDHQSSLVSEVYQEGDIDRNETTDLQIVDASAGNDGNLGNDAPTPVNMVKPANSKAEQSQNGNIPECSFEDGHRLKHDSTSNAAQYKYYERRKTSMKR</sequence>
<comment type="subcellular location">
    <subcellularLocation>
        <location evidence="1">Nucleus</location>
    </subcellularLocation>
</comment>
<gene>
    <name evidence="10" type="ORF">QN277_018279</name>
</gene>
<dbReference type="InterPro" id="IPR008395">
    <property type="entry name" value="Agenet-like_dom"/>
</dbReference>
<dbReference type="InterPro" id="IPR011011">
    <property type="entry name" value="Znf_FYVE_PHD"/>
</dbReference>
<keyword evidence="5" id="KW-0539">Nucleus</keyword>
<dbReference type="Pfam" id="PF00628">
    <property type="entry name" value="PHD"/>
    <property type="match status" value="1"/>
</dbReference>
<dbReference type="InterPro" id="IPR013083">
    <property type="entry name" value="Znf_RING/FYVE/PHD"/>
</dbReference>
<evidence type="ECO:0000313" key="11">
    <source>
        <dbReference type="Proteomes" id="UP001293593"/>
    </source>
</evidence>
<dbReference type="GO" id="GO:0016747">
    <property type="term" value="F:acyltransferase activity, transferring groups other than amino-acyl groups"/>
    <property type="evidence" value="ECO:0007669"/>
    <property type="project" value="InterPro"/>
</dbReference>
<reference evidence="10" key="1">
    <citation type="submission" date="2023-10" db="EMBL/GenBank/DDBJ databases">
        <title>Chromosome-level genome of the transformable northern wattle, Acacia crassicarpa.</title>
        <authorList>
            <person name="Massaro I."/>
            <person name="Sinha N.R."/>
            <person name="Poethig S."/>
            <person name="Leichty A.R."/>
        </authorList>
    </citation>
    <scope>NUCLEOTIDE SEQUENCE</scope>
    <source>
        <strain evidence="10">Acra3RX</strain>
        <tissue evidence="10">Leaf</tissue>
    </source>
</reference>
<dbReference type="Gene3D" id="3.30.40.10">
    <property type="entry name" value="Zinc/RING finger domain, C3HC4 (zinc finger)"/>
    <property type="match status" value="2"/>
</dbReference>
<feature type="compositionally biased region" description="Basic and acidic residues" evidence="7">
    <location>
        <begin position="1420"/>
        <end position="1430"/>
    </location>
</feature>